<evidence type="ECO:0008006" key="4">
    <source>
        <dbReference type="Google" id="ProtNLM"/>
    </source>
</evidence>
<keyword evidence="3" id="KW-1185">Reference proteome</keyword>
<protein>
    <recommendedName>
        <fullName evidence="4">DUF805 domain-containing protein</fullName>
    </recommendedName>
</protein>
<dbReference type="GO" id="GO:0005886">
    <property type="term" value="C:plasma membrane"/>
    <property type="evidence" value="ECO:0007669"/>
    <property type="project" value="TreeGrafter"/>
</dbReference>
<evidence type="ECO:0000256" key="1">
    <source>
        <dbReference type="SAM" id="Phobius"/>
    </source>
</evidence>
<dbReference type="PANTHER" id="PTHR34980:SF2">
    <property type="entry name" value="INNER MEMBRANE PROTEIN YHAH-RELATED"/>
    <property type="match status" value="1"/>
</dbReference>
<accession>A0A0U4BNZ1</accession>
<reference evidence="2 3" key="1">
    <citation type="submission" date="2015-12" db="EMBL/GenBank/DDBJ databases">
        <authorList>
            <person name="Shamseldin A."/>
            <person name="Moawad H."/>
            <person name="Abd El-Rahim W.M."/>
            <person name="Sadowsky M.J."/>
        </authorList>
    </citation>
    <scope>NUCLEOTIDE SEQUENCE [LARGE SCALE GENOMIC DNA]</scope>
    <source>
        <strain evidence="2 3">DG5B</strain>
    </source>
</reference>
<organism evidence="2 3">
    <name type="scientific">Hymenobacter sedentarius</name>
    <dbReference type="NCBI Taxonomy" id="1411621"/>
    <lineage>
        <taxon>Bacteria</taxon>
        <taxon>Pseudomonadati</taxon>
        <taxon>Bacteroidota</taxon>
        <taxon>Cytophagia</taxon>
        <taxon>Cytophagales</taxon>
        <taxon>Hymenobacteraceae</taxon>
        <taxon>Hymenobacter</taxon>
    </lineage>
</organism>
<dbReference type="PANTHER" id="PTHR34980">
    <property type="entry name" value="INNER MEMBRANE PROTEIN-RELATED-RELATED"/>
    <property type="match status" value="1"/>
</dbReference>
<sequence length="121" mass="13402">MEYFLQALRNYAVFSGRARRREYWMFVLFNILFSLVAGVADYVFAGAGSGAISGLYALALLIPSLAVGIRRLHDVGKSGWFMFIALVPLVGAIWLLVLFCTEGTRDDNEYGPDPKEGVLAF</sequence>
<evidence type="ECO:0000313" key="2">
    <source>
        <dbReference type="EMBL" id="ALW85127.1"/>
    </source>
</evidence>
<dbReference type="AlphaFoldDB" id="A0A0U4BNZ1"/>
<gene>
    <name evidence="2" type="ORF">AUC43_08500</name>
</gene>
<feature type="transmembrane region" description="Helical" evidence="1">
    <location>
        <begin position="80"/>
        <end position="99"/>
    </location>
</feature>
<evidence type="ECO:0000313" key="3">
    <source>
        <dbReference type="Proteomes" id="UP000059542"/>
    </source>
</evidence>
<keyword evidence="1" id="KW-1133">Transmembrane helix</keyword>
<feature type="transmembrane region" description="Helical" evidence="1">
    <location>
        <begin position="23"/>
        <end position="44"/>
    </location>
</feature>
<keyword evidence="1" id="KW-0472">Membrane</keyword>
<dbReference type="KEGG" id="hyg:AUC43_08500"/>
<dbReference type="EMBL" id="CP013909">
    <property type="protein sequence ID" value="ALW85127.1"/>
    <property type="molecule type" value="Genomic_DNA"/>
</dbReference>
<dbReference type="RefSeq" id="WP_068191900.1">
    <property type="nucleotide sequence ID" value="NZ_CP013909.1"/>
</dbReference>
<dbReference type="InterPro" id="IPR008523">
    <property type="entry name" value="DUF805"/>
</dbReference>
<dbReference type="Proteomes" id="UP000059542">
    <property type="component" value="Chromosome"/>
</dbReference>
<dbReference type="Pfam" id="PF05656">
    <property type="entry name" value="DUF805"/>
    <property type="match status" value="1"/>
</dbReference>
<keyword evidence="1" id="KW-0812">Transmembrane</keyword>
<name>A0A0U4BNZ1_9BACT</name>
<feature type="transmembrane region" description="Helical" evidence="1">
    <location>
        <begin position="50"/>
        <end position="68"/>
    </location>
</feature>
<dbReference type="OrthoDB" id="9812349at2"/>
<proteinExistence type="predicted"/>